<dbReference type="InterPro" id="IPR003439">
    <property type="entry name" value="ABC_transporter-like_ATP-bd"/>
</dbReference>
<evidence type="ECO:0000256" key="1">
    <source>
        <dbReference type="ARBA" id="ARBA00004202"/>
    </source>
</evidence>
<accession>A0A2T0WB60</accession>
<evidence type="ECO:0000256" key="3">
    <source>
        <dbReference type="ARBA" id="ARBA00022475"/>
    </source>
</evidence>
<organism evidence="11 12">
    <name type="scientific">Alkalibacterium olivapovliticus</name>
    <dbReference type="NCBI Taxonomy" id="99907"/>
    <lineage>
        <taxon>Bacteria</taxon>
        <taxon>Bacillati</taxon>
        <taxon>Bacillota</taxon>
        <taxon>Bacilli</taxon>
        <taxon>Lactobacillales</taxon>
        <taxon>Carnobacteriaceae</taxon>
        <taxon>Alkalibacterium</taxon>
    </lineage>
</organism>
<gene>
    <name evidence="11" type="ORF">CLV38_102125</name>
</gene>
<keyword evidence="3" id="KW-1003">Cell membrane</keyword>
<dbReference type="AlphaFoldDB" id="A0A2T0WB60"/>
<keyword evidence="8" id="KW-0406">Ion transport</keyword>
<evidence type="ECO:0000256" key="6">
    <source>
        <dbReference type="ARBA" id="ARBA00022840"/>
    </source>
</evidence>
<keyword evidence="5" id="KW-0547">Nucleotide-binding</keyword>
<keyword evidence="12" id="KW-1185">Reference proteome</keyword>
<dbReference type="InterPro" id="IPR017871">
    <property type="entry name" value="ABC_transporter-like_CS"/>
</dbReference>
<evidence type="ECO:0000259" key="10">
    <source>
        <dbReference type="PROSITE" id="PS50893"/>
    </source>
</evidence>
<feature type="domain" description="ABC transporter" evidence="10">
    <location>
        <begin position="2"/>
        <end position="236"/>
    </location>
</feature>
<dbReference type="CDD" id="cd03214">
    <property type="entry name" value="ABC_Iron-Siderophores_B12_Hemin"/>
    <property type="match status" value="1"/>
</dbReference>
<dbReference type="PANTHER" id="PTHR42771">
    <property type="entry name" value="IRON(3+)-HYDROXAMATE IMPORT ATP-BINDING PROTEIN FHUC"/>
    <property type="match status" value="1"/>
</dbReference>
<dbReference type="PROSITE" id="PS00211">
    <property type="entry name" value="ABC_TRANSPORTER_1"/>
    <property type="match status" value="1"/>
</dbReference>
<keyword evidence="7" id="KW-0408">Iron</keyword>
<keyword evidence="2" id="KW-0813">Transport</keyword>
<evidence type="ECO:0000256" key="2">
    <source>
        <dbReference type="ARBA" id="ARBA00022448"/>
    </source>
</evidence>
<evidence type="ECO:0000256" key="8">
    <source>
        <dbReference type="ARBA" id="ARBA00023065"/>
    </source>
</evidence>
<dbReference type="InterPro" id="IPR003593">
    <property type="entry name" value="AAA+_ATPase"/>
</dbReference>
<dbReference type="RefSeq" id="WP_106190629.1">
    <property type="nucleotide sequence ID" value="NZ_PVTO01000002.1"/>
</dbReference>
<dbReference type="GO" id="GO:0006826">
    <property type="term" value="P:iron ion transport"/>
    <property type="evidence" value="ECO:0007669"/>
    <property type="project" value="UniProtKB-KW"/>
</dbReference>
<evidence type="ECO:0000256" key="9">
    <source>
        <dbReference type="ARBA" id="ARBA00023136"/>
    </source>
</evidence>
<dbReference type="PROSITE" id="PS50893">
    <property type="entry name" value="ABC_TRANSPORTER_2"/>
    <property type="match status" value="1"/>
</dbReference>
<reference evidence="11 12" key="1">
    <citation type="submission" date="2018-03" db="EMBL/GenBank/DDBJ databases">
        <title>Genomic Encyclopedia of Archaeal and Bacterial Type Strains, Phase II (KMG-II): from individual species to whole genera.</title>
        <authorList>
            <person name="Goeker M."/>
        </authorList>
    </citation>
    <scope>NUCLEOTIDE SEQUENCE [LARGE SCALE GENOMIC DNA]</scope>
    <source>
        <strain evidence="11 12">DSM 13175</strain>
    </source>
</reference>
<keyword evidence="4" id="KW-0410">Iron transport</keyword>
<dbReference type="InterPro" id="IPR027417">
    <property type="entry name" value="P-loop_NTPase"/>
</dbReference>
<comment type="caution">
    <text evidence="11">The sequence shown here is derived from an EMBL/GenBank/DDBJ whole genome shotgun (WGS) entry which is preliminary data.</text>
</comment>
<dbReference type="Proteomes" id="UP000238205">
    <property type="component" value="Unassembled WGS sequence"/>
</dbReference>
<sequence>MMEVKRVTKSYGESIVVNNVSLPIEKGKLTACIGPNGAGKSTLLEMVSRLIPQDTGDIYIDGNEVKTWKRGDFAKRLSVLKQTNQMNVRLTVRELVSFGRFPYTKGRLNAHCHEMINESLEYLGLTALQERYIDTLSGGQLQRALIAMVLCQDTDYILLDEPLNNLDMSFGVQMMKTLRRLVDELGKTVITIVHDINFAASYADNIVAMKDGKLFASGTVDEMINKTVLDDLYDMDVKIIESNGTKYCLYYTTN</sequence>
<proteinExistence type="predicted"/>
<evidence type="ECO:0000313" key="11">
    <source>
        <dbReference type="EMBL" id="PRY83938.1"/>
    </source>
</evidence>
<comment type="subcellular location">
    <subcellularLocation>
        <location evidence="1">Cell membrane</location>
        <topology evidence="1">Peripheral membrane protein</topology>
    </subcellularLocation>
</comment>
<evidence type="ECO:0000256" key="7">
    <source>
        <dbReference type="ARBA" id="ARBA00023004"/>
    </source>
</evidence>
<dbReference type="GO" id="GO:0016887">
    <property type="term" value="F:ATP hydrolysis activity"/>
    <property type="evidence" value="ECO:0007669"/>
    <property type="project" value="InterPro"/>
</dbReference>
<dbReference type="SUPFAM" id="SSF52540">
    <property type="entry name" value="P-loop containing nucleoside triphosphate hydrolases"/>
    <property type="match status" value="1"/>
</dbReference>
<dbReference type="Pfam" id="PF00005">
    <property type="entry name" value="ABC_tran"/>
    <property type="match status" value="1"/>
</dbReference>
<dbReference type="OrthoDB" id="9787851at2"/>
<dbReference type="PANTHER" id="PTHR42771:SF3">
    <property type="entry name" value="PETROBACTIN IMPORT ATP-BINDING PROTEIN YCLP"/>
    <property type="match status" value="1"/>
</dbReference>
<protein>
    <submittedName>
        <fullName evidence="11">Iron complex transport system ATP-binding protein</fullName>
    </submittedName>
</protein>
<keyword evidence="6 11" id="KW-0067">ATP-binding</keyword>
<keyword evidence="9" id="KW-0472">Membrane</keyword>
<dbReference type="GO" id="GO:0005886">
    <property type="term" value="C:plasma membrane"/>
    <property type="evidence" value="ECO:0007669"/>
    <property type="project" value="UniProtKB-SubCell"/>
</dbReference>
<dbReference type="GO" id="GO:0005524">
    <property type="term" value="F:ATP binding"/>
    <property type="evidence" value="ECO:0007669"/>
    <property type="project" value="UniProtKB-KW"/>
</dbReference>
<dbReference type="InterPro" id="IPR051535">
    <property type="entry name" value="Siderophore_ABC-ATPase"/>
</dbReference>
<evidence type="ECO:0000313" key="12">
    <source>
        <dbReference type="Proteomes" id="UP000238205"/>
    </source>
</evidence>
<name>A0A2T0WB60_9LACT</name>
<evidence type="ECO:0000256" key="4">
    <source>
        <dbReference type="ARBA" id="ARBA00022496"/>
    </source>
</evidence>
<dbReference type="SMART" id="SM00382">
    <property type="entry name" value="AAA"/>
    <property type="match status" value="1"/>
</dbReference>
<dbReference type="EMBL" id="PVTO01000002">
    <property type="protein sequence ID" value="PRY83938.1"/>
    <property type="molecule type" value="Genomic_DNA"/>
</dbReference>
<evidence type="ECO:0000256" key="5">
    <source>
        <dbReference type="ARBA" id="ARBA00022741"/>
    </source>
</evidence>
<dbReference type="Gene3D" id="3.40.50.300">
    <property type="entry name" value="P-loop containing nucleotide triphosphate hydrolases"/>
    <property type="match status" value="1"/>
</dbReference>
<dbReference type="FunFam" id="3.40.50.300:FF:000134">
    <property type="entry name" value="Iron-enterobactin ABC transporter ATP-binding protein"/>
    <property type="match status" value="1"/>
</dbReference>